<gene>
    <name evidence="3" type="ORF">GCM10009539_20820</name>
</gene>
<evidence type="ECO:0000313" key="4">
    <source>
        <dbReference type="Proteomes" id="UP001500967"/>
    </source>
</evidence>
<keyword evidence="4" id="KW-1185">Reference proteome</keyword>
<keyword evidence="2" id="KW-0812">Transmembrane</keyword>
<dbReference type="RefSeq" id="WP_344648540.1">
    <property type="nucleotide sequence ID" value="NZ_BAAAGX010000007.1"/>
</dbReference>
<keyword evidence="2" id="KW-1133">Transmembrane helix</keyword>
<feature type="region of interest" description="Disordered" evidence="1">
    <location>
        <begin position="1"/>
        <end position="22"/>
    </location>
</feature>
<feature type="region of interest" description="Disordered" evidence="1">
    <location>
        <begin position="64"/>
        <end position="93"/>
    </location>
</feature>
<evidence type="ECO:0000256" key="1">
    <source>
        <dbReference type="SAM" id="MobiDB-lite"/>
    </source>
</evidence>
<evidence type="ECO:0000313" key="3">
    <source>
        <dbReference type="EMBL" id="GAA0235339.1"/>
    </source>
</evidence>
<dbReference type="EMBL" id="BAAAGX010000007">
    <property type="protein sequence ID" value="GAA0235339.1"/>
    <property type="molecule type" value="Genomic_DNA"/>
</dbReference>
<sequence length="357" mass="37530">MDEARTRALLSEIAADPEPPEPVDLDRIMAAGRRPRHRAAAWVAAAAVVVLVIGVVTLVVRPDTGPPVPVTSASATPSPVTPPSEITPPTRFDPRRLRITPGWLPDGFVTGEYGAGRTGESFAAWRATSTGSAYRDQTTGLLEVYLGVRGAAPHHFGERYAAPAAGPSINGAPSTWEPGHGGGLLRWEWAPGAPATIRIMDVAGARAIAIRFATTLELGSTRPAALPFTTETPPGLTVAGASFVASRYPPQQGLRFAGDADPTDDVSITLISSPGSKGGFENNATVNGRPTQLFADRVKTSILQRYGNDLLEVVCYVRKGQSAAEARTACVRVVETTRVVGVTTDPSTWATTPVRPG</sequence>
<name>A0ABN0U1A6_9ACTN</name>
<feature type="transmembrane region" description="Helical" evidence="2">
    <location>
        <begin position="39"/>
        <end position="60"/>
    </location>
</feature>
<dbReference type="Proteomes" id="UP001500967">
    <property type="component" value="Unassembled WGS sequence"/>
</dbReference>
<evidence type="ECO:0000256" key="2">
    <source>
        <dbReference type="SAM" id="Phobius"/>
    </source>
</evidence>
<proteinExistence type="predicted"/>
<protein>
    <submittedName>
        <fullName evidence="3">Uncharacterized protein</fullName>
    </submittedName>
</protein>
<reference evidence="3 4" key="1">
    <citation type="journal article" date="2019" name="Int. J. Syst. Evol. Microbiol.">
        <title>The Global Catalogue of Microorganisms (GCM) 10K type strain sequencing project: providing services to taxonomists for standard genome sequencing and annotation.</title>
        <authorList>
            <consortium name="The Broad Institute Genomics Platform"/>
            <consortium name="The Broad Institute Genome Sequencing Center for Infectious Disease"/>
            <person name="Wu L."/>
            <person name="Ma J."/>
        </authorList>
    </citation>
    <scope>NUCLEOTIDE SEQUENCE [LARGE SCALE GENOMIC DNA]</scope>
    <source>
        <strain evidence="3 4">JCM 10425</strain>
    </source>
</reference>
<accession>A0ABN0U1A6</accession>
<organism evidence="3 4">
    <name type="scientific">Cryptosporangium japonicum</name>
    <dbReference type="NCBI Taxonomy" id="80872"/>
    <lineage>
        <taxon>Bacteria</taxon>
        <taxon>Bacillati</taxon>
        <taxon>Actinomycetota</taxon>
        <taxon>Actinomycetes</taxon>
        <taxon>Cryptosporangiales</taxon>
        <taxon>Cryptosporangiaceae</taxon>
        <taxon>Cryptosporangium</taxon>
    </lineage>
</organism>
<keyword evidence="2" id="KW-0472">Membrane</keyword>
<comment type="caution">
    <text evidence="3">The sequence shown here is derived from an EMBL/GenBank/DDBJ whole genome shotgun (WGS) entry which is preliminary data.</text>
</comment>